<dbReference type="EMBL" id="LAZR01030939">
    <property type="protein sequence ID" value="KKL55160.1"/>
    <property type="molecule type" value="Genomic_DNA"/>
</dbReference>
<organism evidence="1">
    <name type="scientific">marine sediment metagenome</name>
    <dbReference type="NCBI Taxonomy" id="412755"/>
    <lineage>
        <taxon>unclassified sequences</taxon>
        <taxon>metagenomes</taxon>
        <taxon>ecological metagenomes</taxon>
    </lineage>
</organism>
<dbReference type="AlphaFoldDB" id="A0A0F9FCZ4"/>
<dbReference type="InterPro" id="IPR002696">
    <property type="entry name" value="Membr_insert_effic_factor_YidD"/>
</dbReference>
<dbReference type="SMART" id="SM01234">
    <property type="entry name" value="Haemolytic"/>
    <property type="match status" value="1"/>
</dbReference>
<protein>
    <recommendedName>
        <fullName evidence="2">Membrane protein insertion efficiency factor YidD</fullName>
    </recommendedName>
</protein>
<dbReference type="NCBIfam" id="TIGR00278">
    <property type="entry name" value="membrane protein insertion efficiency factor YidD"/>
    <property type="match status" value="1"/>
</dbReference>
<accession>A0A0F9FCZ4</accession>
<evidence type="ECO:0000313" key="1">
    <source>
        <dbReference type="EMBL" id="KKL55160.1"/>
    </source>
</evidence>
<dbReference type="Pfam" id="PF01809">
    <property type="entry name" value="YidD"/>
    <property type="match status" value="1"/>
</dbReference>
<proteinExistence type="predicted"/>
<evidence type="ECO:0008006" key="2">
    <source>
        <dbReference type="Google" id="ProtNLM"/>
    </source>
</evidence>
<gene>
    <name evidence="1" type="ORF">LCGC14_2258190</name>
</gene>
<dbReference type="PROSITE" id="PS51257">
    <property type="entry name" value="PROKAR_LIPOPROTEIN"/>
    <property type="match status" value="1"/>
</dbReference>
<name>A0A0F9FCZ4_9ZZZZ</name>
<comment type="caution">
    <text evidence="1">The sequence shown here is derived from an EMBL/GenBank/DDBJ whole genome shotgun (WGS) entry which is preliminary data.</text>
</comment>
<reference evidence="1" key="1">
    <citation type="journal article" date="2015" name="Nature">
        <title>Complex archaea that bridge the gap between prokaryotes and eukaryotes.</title>
        <authorList>
            <person name="Spang A."/>
            <person name="Saw J.H."/>
            <person name="Jorgensen S.L."/>
            <person name="Zaremba-Niedzwiedzka K."/>
            <person name="Martijn J."/>
            <person name="Lind A.E."/>
            <person name="van Eijk R."/>
            <person name="Schleper C."/>
            <person name="Guy L."/>
            <person name="Ettema T.J."/>
        </authorList>
    </citation>
    <scope>NUCLEOTIDE SEQUENCE</scope>
</reference>
<sequence>MINVKMKDITYRLILSSFFIGILSSCVLLEAEREAPGNDDNLLAATIQVYRGPLNHLSAVRRGTCPMYPSCSVYSKQAIQKHGMIIGWMMTTDRLMRCGRDEMKLSPQIFINGRSLYYDPVEVNDYWWNEK</sequence>